<evidence type="ECO:0000256" key="1">
    <source>
        <dbReference type="SAM" id="MobiDB-lite"/>
    </source>
</evidence>
<dbReference type="EMBL" id="NEVL01000003">
    <property type="protein sequence ID" value="OZI36523.1"/>
    <property type="molecule type" value="Genomic_DNA"/>
</dbReference>
<feature type="region of interest" description="Disordered" evidence="1">
    <location>
        <begin position="34"/>
        <end position="54"/>
    </location>
</feature>
<sequence length="385" mass="38873">MSPDDDTEDRDLRGLYRHLPAVEPSSQLDAAIRGRAASAAASDRRARRPHGTWHPGWGVAASVVAVCALLFLTDYSNLDNPPTLDSESDETAAVDEEAPQPDFDPRLAAPPPLGTYPAAPAPALPPSLAAVPAPAPAQSAPPAAEPAPAERDRPAARMAPKRAAAPAADSSASQAQTAEADSAVVPDRQRRAEVMQAVPAAAPPPPPAAAQKPLDAAAQGALAGQAGASASVGVDASAKQAASNALSGPAERRIQAEASDPAAPPAPGQAPDQAAAPAQSAAPQPEPAPVERAAAEGALPQAGAFPHHSVRPPAGPDATSRIEYIRALLRNGQREAALAELHSLYDDDPQMELPPDLAAWLPAAQAVPAAPSPLKPANPAPAAAP</sequence>
<protein>
    <submittedName>
        <fullName evidence="2">Uncharacterized protein</fullName>
    </submittedName>
</protein>
<dbReference type="Proteomes" id="UP000217005">
    <property type="component" value="Unassembled WGS sequence"/>
</dbReference>
<feature type="compositionally biased region" description="Low complexity" evidence="1">
    <location>
        <begin position="269"/>
        <end position="283"/>
    </location>
</feature>
<accession>A0A261SJK9</accession>
<dbReference type="AlphaFoldDB" id="A0A261SJK9"/>
<reference evidence="2 3" key="1">
    <citation type="submission" date="2017-05" db="EMBL/GenBank/DDBJ databases">
        <title>Complete and WGS of Bordetella genogroups.</title>
        <authorList>
            <person name="Spilker T."/>
            <person name="LiPuma J."/>
        </authorList>
    </citation>
    <scope>NUCLEOTIDE SEQUENCE [LARGE SCALE GENOMIC DNA]</scope>
    <source>
        <strain evidence="2 3">AU17610</strain>
    </source>
</reference>
<feature type="region of interest" description="Disordered" evidence="1">
    <location>
        <begin position="78"/>
        <end position="318"/>
    </location>
</feature>
<feature type="compositionally biased region" description="Pro residues" evidence="1">
    <location>
        <begin position="108"/>
        <end position="125"/>
    </location>
</feature>
<comment type="caution">
    <text evidence="2">The sequence shown here is derived from an EMBL/GenBank/DDBJ whole genome shotgun (WGS) entry which is preliminary data.</text>
</comment>
<proteinExistence type="predicted"/>
<feature type="compositionally biased region" description="Low complexity" evidence="1">
    <location>
        <begin position="209"/>
        <end position="238"/>
    </location>
</feature>
<feature type="compositionally biased region" description="Low complexity" evidence="1">
    <location>
        <begin position="126"/>
        <end position="142"/>
    </location>
</feature>
<feature type="compositionally biased region" description="Low complexity" evidence="1">
    <location>
        <begin position="290"/>
        <end position="304"/>
    </location>
</feature>
<gene>
    <name evidence="2" type="ORF">CEG14_16200</name>
</gene>
<feature type="compositionally biased region" description="Low complexity" evidence="1">
    <location>
        <begin position="156"/>
        <end position="183"/>
    </location>
</feature>
<feature type="region of interest" description="Disordered" evidence="1">
    <location>
        <begin position="1"/>
        <end position="20"/>
    </location>
</feature>
<organism evidence="2 3">
    <name type="scientific">Bordetella genomosp. 1</name>
    <dbReference type="NCBI Taxonomy" id="1395607"/>
    <lineage>
        <taxon>Bacteria</taxon>
        <taxon>Pseudomonadati</taxon>
        <taxon>Pseudomonadota</taxon>
        <taxon>Betaproteobacteria</taxon>
        <taxon>Burkholderiales</taxon>
        <taxon>Alcaligenaceae</taxon>
        <taxon>Bordetella</taxon>
    </lineage>
</organism>
<name>A0A261SJK9_9BORD</name>
<feature type="compositionally biased region" description="Acidic residues" evidence="1">
    <location>
        <begin position="86"/>
        <end position="99"/>
    </location>
</feature>
<evidence type="ECO:0000313" key="2">
    <source>
        <dbReference type="EMBL" id="OZI36523.1"/>
    </source>
</evidence>
<evidence type="ECO:0000313" key="3">
    <source>
        <dbReference type="Proteomes" id="UP000217005"/>
    </source>
</evidence>